<comment type="caution">
    <text evidence="2">The sequence shown here is derived from an EMBL/GenBank/DDBJ whole genome shotgun (WGS) entry which is preliminary data.</text>
</comment>
<reference evidence="2 3" key="1">
    <citation type="journal article" date="2023" name="Plants (Basel)">
        <title>Bridging the Gap: Combining Genomics and Transcriptomics Approaches to Understand Stylosanthes scabra, an Orphan Legume from the Brazilian Caatinga.</title>
        <authorList>
            <person name="Ferreira-Neto J.R.C."/>
            <person name="da Silva M.D."/>
            <person name="Binneck E."/>
            <person name="de Melo N.F."/>
            <person name="da Silva R.H."/>
            <person name="de Melo A.L.T.M."/>
            <person name="Pandolfi V."/>
            <person name="Bustamante F.O."/>
            <person name="Brasileiro-Vidal A.C."/>
            <person name="Benko-Iseppon A.M."/>
        </authorList>
    </citation>
    <scope>NUCLEOTIDE SEQUENCE [LARGE SCALE GENOMIC DNA]</scope>
    <source>
        <tissue evidence="2">Leaves</tissue>
    </source>
</reference>
<feature type="compositionally biased region" description="Polar residues" evidence="1">
    <location>
        <begin position="1"/>
        <end position="19"/>
    </location>
</feature>
<keyword evidence="3" id="KW-1185">Reference proteome</keyword>
<name>A0ABU6XUP5_9FABA</name>
<evidence type="ECO:0000313" key="3">
    <source>
        <dbReference type="Proteomes" id="UP001341840"/>
    </source>
</evidence>
<feature type="non-terminal residue" evidence="2">
    <location>
        <position position="170"/>
    </location>
</feature>
<organism evidence="2 3">
    <name type="scientific">Stylosanthes scabra</name>
    <dbReference type="NCBI Taxonomy" id="79078"/>
    <lineage>
        <taxon>Eukaryota</taxon>
        <taxon>Viridiplantae</taxon>
        <taxon>Streptophyta</taxon>
        <taxon>Embryophyta</taxon>
        <taxon>Tracheophyta</taxon>
        <taxon>Spermatophyta</taxon>
        <taxon>Magnoliopsida</taxon>
        <taxon>eudicotyledons</taxon>
        <taxon>Gunneridae</taxon>
        <taxon>Pentapetalae</taxon>
        <taxon>rosids</taxon>
        <taxon>fabids</taxon>
        <taxon>Fabales</taxon>
        <taxon>Fabaceae</taxon>
        <taxon>Papilionoideae</taxon>
        <taxon>50 kb inversion clade</taxon>
        <taxon>dalbergioids sensu lato</taxon>
        <taxon>Dalbergieae</taxon>
        <taxon>Pterocarpus clade</taxon>
        <taxon>Stylosanthes</taxon>
    </lineage>
</organism>
<accession>A0ABU6XUP5</accession>
<evidence type="ECO:0000256" key="1">
    <source>
        <dbReference type="SAM" id="MobiDB-lite"/>
    </source>
</evidence>
<evidence type="ECO:0000313" key="2">
    <source>
        <dbReference type="EMBL" id="MED6201369.1"/>
    </source>
</evidence>
<gene>
    <name evidence="2" type="ORF">PIB30_094278</name>
</gene>
<dbReference type="Proteomes" id="UP001341840">
    <property type="component" value="Unassembled WGS sequence"/>
</dbReference>
<protein>
    <submittedName>
        <fullName evidence="2">Uncharacterized protein</fullName>
    </submittedName>
</protein>
<dbReference type="EMBL" id="JASCZI010213520">
    <property type="protein sequence ID" value="MED6201369.1"/>
    <property type="molecule type" value="Genomic_DNA"/>
</dbReference>
<proteinExistence type="predicted"/>
<sequence>MESAAGGQQASDTTRTRANASGGGGGGLDQDFISRNVIEPRYVVPEFLCGKKYETVMSILNGCGLMSFSCRHEEHIHEDLIRVFYVNLHITDNCILSTVKETHMKMNLTTFSRIISVPCDRFEYDGSSDAAWPAEWIPFSDDAALKLIGHRKPTRAKGGGWRIKGISTEM</sequence>
<feature type="region of interest" description="Disordered" evidence="1">
    <location>
        <begin position="1"/>
        <end position="27"/>
    </location>
</feature>